<dbReference type="InterPro" id="IPR036866">
    <property type="entry name" value="RibonucZ/Hydroxyglut_hydro"/>
</dbReference>
<protein>
    <submittedName>
        <fullName evidence="1">Cytoplasmic glyoxalase II</fullName>
        <ecNumber evidence="1">3.1.2.6</ecNumber>
    </submittedName>
</protein>
<dbReference type="GO" id="GO:0004416">
    <property type="term" value="F:hydroxyacylglutathione hydrolase activity"/>
    <property type="evidence" value="ECO:0007669"/>
    <property type="project" value="UniProtKB-EC"/>
</dbReference>
<sequence length="101" mass="11469">MTFLAARRFILRHPRNLVIATVGIAAALSWYILADQPEKPIITRKMHIESIPMWEGSGNNYAYLVTDDKSKEAVIIDPANPSEYVEDLPTCIIHYDVLRSL</sequence>
<dbReference type="EC" id="3.1.2.6" evidence="1"/>
<dbReference type="Proteomes" id="UP001310594">
    <property type="component" value="Unassembled WGS sequence"/>
</dbReference>
<dbReference type="AlphaFoldDB" id="A0AAN7W2E1"/>
<organism evidence="1 2">
    <name type="scientific">Elasticomyces elasticus</name>
    <dbReference type="NCBI Taxonomy" id="574655"/>
    <lineage>
        <taxon>Eukaryota</taxon>
        <taxon>Fungi</taxon>
        <taxon>Dikarya</taxon>
        <taxon>Ascomycota</taxon>
        <taxon>Pezizomycotina</taxon>
        <taxon>Dothideomycetes</taxon>
        <taxon>Dothideomycetidae</taxon>
        <taxon>Mycosphaerellales</taxon>
        <taxon>Teratosphaeriaceae</taxon>
        <taxon>Elasticomyces</taxon>
    </lineage>
</organism>
<accession>A0AAN7W2E1</accession>
<evidence type="ECO:0000313" key="2">
    <source>
        <dbReference type="Proteomes" id="UP001310594"/>
    </source>
</evidence>
<reference evidence="1" key="1">
    <citation type="submission" date="2023-08" db="EMBL/GenBank/DDBJ databases">
        <title>Black Yeasts Isolated from many extreme environments.</title>
        <authorList>
            <person name="Coleine C."/>
            <person name="Stajich J.E."/>
            <person name="Selbmann L."/>
        </authorList>
    </citation>
    <scope>NUCLEOTIDE SEQUENCE</scope>
    <source>
        <strain evidence="1">CCFEE 5810</strain>
    </source>
</reference>
<dbReference type="Gene3D" id="3.60.15.10">
    <property type="entry name" value="Ribonuclease Z/Hydroxyacylglutathione hydrolase-like"/>
    <property type="match status" value="1"/>
</dbReference>
<gene>
    <name evidence="1" type="primary">GLO2_2</name>
    <name evidence="1" type="ORF">LTR97_006322</name>
</gene>
<evidence type="ECO:0000313" key="1">
    <source>
        <dbReference type="EMBL" id="KAK5698674.1"/>
    </source>
</evidence>
<proteinExistence type="predicted"/>
<name>A0AAN7W2E1_9PEZI</name>
<comment type="caution">
    <text evidence="1">The sequence shown here is derived from an EMBL/GenBank/DDBJ whole genome shotgun (WGS) entry which is preliminary data.</text>
</comment>
<keyword evidence="1" id="KW-0378">Hydrolase</keyword>
<dbReference type="EMBL" id="JAVRQU010000009">
    <property type="protein sequence ID" value="KAK5698674.1"/>
    <property type="molecule type" value="Genomic_DNA"/>
</dbReference>